<evidence type="ECO:0000313" key="13">
    <source>
        <dbReference type="Proteomes" id="UP000572635"/>
    </source>
</evidence>
<evidence type="ECO:0000256" key="9">
    <source>
        <dbReference type="ARBA" id="ARBA00030757"/>
    </source>
</evidence>
<keyword evidence="8" id="KW-0949">S-adenosyl-L-methionine</keyword>
<dbReference type="InterPro" id="IPR029063">
    <property type="entry name" value="SAM-dependent_MTases_sf"/>
</dbReference>
<gene>
    <name evidence="12" type="ORF">HDA36_005258</name>
</gene>
<dbReference type="RefSeq" id="WP_184396710.1">
    <property type="nucleotide sequence ID" value="NZ_BAAAJD010000105.1"/>
</dbReference>
<dbReference type="Pfam" id="PF01135">
    <property type="entry name" value="PCMT"/>
    <property type="match status" value="1"/>
</dbReference>
<name>A0A7W8VGP5_9ACTN</name>
<accession>A0A7W8VGP5</accession>
<evidence type="ECO:0000256" key="8">
    <source>
        <dbReference type="ARBA" id="ARBA00022691"/>
    </source>
</evidence>
<dbReference type="AlphaFoldDB" id="A0A7W8VGP5"/>
<evidence type="ECO:0000256" key="4">
    <source>
        <dbReference type="ARBA" id="ARBA00013346"/>
    </source>
</evidence>
<dbReference type="NCBIfam" id="TIGR04188">
    <property type="entry name" value="methyltr_grsp"/>
    <property type="match status" value="1"/>
</dbReference>
<dbReference type="GO" id="GO:0032259">
    <property type="term" value="P:methylation"/>
    <property type="evidence" value="ECO:0007669"/>
    <property type="project" value="UniProtKB-KW"/>
</dbReference>
<sequence length="385" mass="41555">MTTTDAGARLRVRLADELAAEKTLRSPKWRAALEAVPREVFLGDAVYRFESGEDHPAWTPLRRAEMPEAEWLELAYENRTWVTQVDGVAASCAAAPLSGPPTSSSSLPSLVVGMLEDLDVRSGDRVLEIATGTGYSTALLCHRLGDDRVTSVEVDPDVAEHARTALHRLGHEPVLRVGDGFGGAPEGADYDRIIATCAFRYLPPPWLYQVDASAKILITLAGWAGANAQVLLEVDEEGSAQGRFLPGYRSFMMARAHQAPPHGPIWFPPGAEERPTEVGADVFEDWTGGFVAQLAVPGAITYGIGAERGLLDVATGAHARVRADGDGWTVREAGPARLWRAVEEAVAVWREAGSPHVSAFGMTADPREQRVWRGDPGGPSWRLPV</sequence>
<comment type="subcellular location">
    <subcellularLocation>
        <location evidence="1">Cytoplasm</location>
    </subcellularLocation>
</comment>
<evidence type="ECO:0000256" key="6">
    <source>
        <dbReference type="ARBA" id="ARBA00022603"/>
    </source>
</evidence>
<dbReference type="Gene3D" id="3.40.50.150">
    <property type="entry name" value="Vaccinia Virus protein VP39"/>
    <property type="match status" value="1"/>
</dbReference>
<evidence type="ECO:0000256" key="2">
    <source>
        <dbReference type="ARBA" id="ARBA00005369"/>
    </source>
</evidence>
<keyword evidence="5" id="KW-0963">Cytoplasm</keyword>
<evidence type="ECO:0000256" key="5">
    <source>
        <dbReference type="ARBA" id="ARBA00022490"/>
    </source>
</evidence>
<comment type="caution">
    <text evidence="12">The sequence shown here is derived from an EMBL/GenBank/DDBJ whole genome shotgun (WGS) entry which is preliminary data.</text>
</comment>
<keyword evidence="6 12" id="KW-0489">Methyltransferase</keyword>
<reference evidence="12 13" key="1">
    <citation type="submission" date="2020-08" db="EMBL/GenBank/DDBJ databases">
        <title>Sequencing the genomes of 1000 actinobacteria strains.</title>
        <authorList>
            <person name="Klenk H.-P."/>
        </authorList>
    </citation>
    <scope>NUCLEOTIDE SEQUENCE [LARGE SCALE GENOMIC DNA]</scope>
    <source>
        <strain evidence="12 13">DSM 44551</strain>
    </source>
</reference>
<dbReference type="PANTHER" id="PTHR11579:SF0">
    <property type="entry name" value="PROTEIN-L-ISOASPARTATE(D-ASPARTATE) O-METHYLTRANSFERASE"/>
    <property type="match status" value="1"/>
</dbReference>
<evidence type="ECO:0000256" key="7">
    <source>
        <dbReference type="ARBA" id="ARBA00022679"/>
    </source>
</evidence>
<proteinExistence type="inferred from homology"/>
<comment type="similarity">
    <text evidence="2">Belongs to the methyltransferase superfamily. L-isoaspartyl/D-aspartyl protein methyltransferase family.</text>
</comment>
<keyword evidence="13" id="KW-1185">Reference proteome</keyword>
<dbReference type="EMBL" id="JACHDB010000001">
    <property type="protein sequence ID" value="MBB5435174.1"/>
    <property type="molecule type" value="Genomic_DNA"/>
</dbReference>
<dbReference type="InterPro" id="IPR026448">
    <property type="entry name" value="Methyltr_grasp"/>
</dbReference>
<organism evidence="12 13">
    <name type="scientific">Nocardiopsis composta</name>
    <dbReference type="NCBI Taxonomy" id="157465"/>
    <lineage>
        <taxon>Bacteria</taxon>
        <taxon>Bacillati</taxon>
        <taxon>Actinomycetota</taxon>
        <taxon>Actinomycetes</taxon>
        <taxon>Streptosporangiales</taxon>
        <taxon>Nocardiopsidaceae</taxon>
        <taxon>Nocardiopsis</taxon>
    </lineage>
</organism>
<dbReference type="PANTHER" id="PTHR11579">
    <property type="entry name" value="PROTEIN-L-ISOASPARTATE O-METHYLTRANSFERASE"/>
    <property type="match status" value="1"/>
</dbReference>
<evidence type="ECO:0000256" key="3">
    <source>
        <dbReference type="ARBA" id="ARBA00011890"/>
    </source>
</evidence>
<dbReference type="SUPFAM" id="SSF53335">
    <property type="entry name" value="S-adenosyl-L-methionine-dependent methyltransferases"/>
    <property type="match status" value="1"/>
</dbReference>
<dbReference type="GO" id="GO:0004719">
    <property type="term" value="F:protein-L-isoaspartate (D-aspartate) O-methyltransferase activity"/>
    <property type="evidence" value="ECO:0007669"/>
    <property type="project" value="UniProtKB-EC"/>
</dbReference>
<dbReference type="InterPro" id="IPR000682">
    <property type="entry name" value="PCMT"/>
</dbReference>
<evidence type="ECO:0000256" key="10">
    <source>
        <dbReference type="ARBA" id="ARBA00031323"/>
    </source>
</evidence>
<dbReference type="EC" id="2.1.1.77" evidence="3"/>
<protein>
    <recommendedName>
        <fullName evidence="4">Protein-L-isoaspartate O-methyltransferase</fullName>
        <ecNumber evidence="3">2.1.1.77</ecNumber>
    </recommendedName>
    <alternativeName>
        <fullName evidence="11">L-isoaspartyl protein carboxyl methyltransferase</fullName>
    </alternativeName>
    <alternativeName>
        <fullName evidence="9">Protein L-isoaspartyl methyltransferase</fullName>
    </alternativeName>
    <alternativeName>
        <fullName evidence="10">Protein-beta-aspartate methyltransferase</fullName>
    </alternativeName>
</protein>
<evidence type="ECO:0000256" key="11">
    <source>
        <dbReference type="ARBA" id="ARBA00031350"/>
    </source>
</evidence>
<keyword evidence="7 12" id="KW-0808">Transferase</keyword>
<dbReference type="GO" id="GO:0005737">
    <property type="term" value="C:cytoplasm"/>
    <property type="evidence" value="ECO:0007669"/>
    <property type="project" value="UniProtKB-SubCell"/>
</dbReference>
<dbReference type="Proteomes" id="UP000572635">
    <property type="component" value="Unassembled WGS sequence"/>
</dbReference>
<evidence type="ECO:0000256" key="1">
    <source>
        <dbReference type="ARBA" id="ARBA00004496"/>
    </source>
</evidence>
<dbReference type="CDD" id="cd02440">
    <property type="entry name" value="AdoMet_MTases"/>
    <property type="match status" value="1"/>
</dbReference>
<evidence type="ECO:0000313" key="12">
    <source>
        <dbReference type="EMBL" id="MBB5435174.1"/>
    </source>
</evidence>